<evidence type="ECO:0000313" key="6">
    <source>
        <dbReference type="Proteomes" id="UP000254808"/>
    </source>
</evidence>
<dbReference type="PANTHER" id="PTHR42939">
    <property type="entry name" value="ABC TRANSPORTER ATP-BINDING PROTEIN ALBC-RELATED"/>
    <property type="match status" value="1"/>
</dbReference>
<keyword evidence="3 5" id="KW-0067">ATP-binding</keyword>
<dbReference type="Proteomes" id="UP000254808">
    <property type="component" value="Chromosome"/>
</dbReference>
<dbReference type="CDD" id="cd03230">
    <property type="entry name" value="ABC_DR_subfamily_A"/>
    <property type="match status" value="1"/>
</dbReference>
<proteinExistence type="predicted"/>
<dbReference type="InterPro" id="IPR051782">
    <property type="entry name" value="ABC_Transporter_VariousFunc"/>
</dbReference>
<sequence>MPDSQPTLKAINLSKRYGQARYIIQDFSYTFPRGTATGLSGPNGSGKTTLLRMLTTAAYPTTGNIFWGDIDIHQQPHRYLSATGFAFDSTELPQFANTDELLEVILRARGLWDDTESPKKISALLELLALDERRKTLIGTYSSGMMQKTLLAAALITEPPLILLDEPFRALDVETRTALTDYLNHRKKNFGDTIIISSHLPEIVERLCDQVLQFPLDSGEAESEAES</sequence>
<feature type="domain" description="ABC transporter" evidence="4">
    <location>
        <begin position="8"/>
        <end position="227"/>
    </location>
</feature>
<dbReference type="InterPro" id="IPR027417">
    <property type="entry name" value="P-loop_NTPase"/>
</dbReference>
<dbReference type="RefSeq" id="WP_164682647.1">
    <property type="nucleotide sequence ID" value="NZ_CP027806.1"/>
</dbReference>
<dbReference type="InterPro" id="IPR003593">
    <property type="entry name" value="AAA+_ATPase"/>
</dbReference>
<keyword evidence="1" id="KW-0813">Transport</keyword>
<dbReference type="GO" id="GO:0016887">
    <property type="term" value="F:ATP hydrolysis activity"/>
    <property type="evidence" value="ECO:0007669"/>
    <property type="project" value="InterPro"/>
</dbReference>
<dbReference type="AlphaFoldDB" id="A0A345UKA9"/>
<protein>
    <submittedName>
        <fullName evidence="5">ABC-2 type transport system ATP-binding protein</fullName>
    </submittedName>
</protein>
<evidence type="ECO:0000256" key="1">
    <source>
        <dbReference type="ARBA" id="ARBA00022448"/>
    </source>
</evidence>
<name>A0A345UKA9_9BACT</name>
<dbReference type="SUPFAM" id="SSF52540">
    <property type="entry name" value="P-loop containing nucleoside triphosphate hydrolases"/>
    <property type="match status" value="1"/>
</dbReference>
<dbReference type="Gene3D" id="3.40.50.300">
    <property type="entry name" value="P-loop containing nucleotide triphosphate hydrolases"/>
    <property type="match status" value="1"/>
</dbReference>
<reference evidence="5 6" key="1">
    <citation type="submission" date="2018-03" db="EMBL/GenBank/DDBJ databases">
        <title>Phenotypic and genomic properties of Cyclonatronum proteinivorum gen. nov., sp. nov., a haloalkaliphilic bacteroidete from soda lakes possessing Na+-translocating rhodopsin.</title>
        <authorList>
            <person name="Toshchakov S.V."/>
            <person name="Korzhenkov A."/>
            <person name="Samarov N.I."/>
            <person name="Kublanov I.V."/>
            <person name="Muntyan M.S."/>
            <person name="Sorokin D.Y."/>
        </authorList>
    </citation>
    <scope>NUCLEOTIDE SEQUENCE [LARGE SCALE GENOMIC DNA]</scope>
    <source>
        <strain evidence="5 6">Omega</strain>
    </source>
</reference>
<organism evidence="5 6">
    <name type="scientific">Cyclonatronum proteinivorum</name>
    <dbReference type="NCBI Taxonomy" id="1457365"/>
    <lineage>
        <taxon>Bacteria</taxon>
        <taxon>Pseudomonadati</taxon>
        <taxon>Balneolota</taxon>
        <taxon>Balneolia</taxon>
        <taxon>Balneolales</taxon>
        <taxon>Cyclonatronaceae</taxon>
        <taxon>Cyclonatronum</taxon>
    </lineage>
</organism>
<dbReference type="PROSITE" id="PS50893">
    <property type="entry name" value="ABC_TRANSPORTER_2"/>
    <property type="match status" value="1"/>
</dbReference>
<dbReference type="KEGG" id="cprv:CYPRO_1660"/>
<accession>A0A345UKA9</accession>
<evidence type="ECO:0000256" key="3">
    <source>
        <dbReference type="ARBA" id="ARBA00022840"/>
    </source>
</evidence>
<dbReference type="GO" id="GO:0005524">
    <property type="term" value="F:ATP binding"/>
    <property type="evidence" value="ECO:0007669"/>
    <property type="project" value="UniProtKB-KW"/>
</dbReference>
<keyword evidence="2" id="KW-0547">Nucleotide-binding</keyword>
<dbReference type="Pfam" id="PF00005">
    <property type="entry name" value="ABC_tran"/>
    <property type="match status" value="1"/>
</dbReference>
<dbReference type="PANTHER" id="PTHR42939:SF1">
    <property type="entry name" value="ABC TRANSPORTER ATP-BINDING PROTEIN ALBC-RELATED"/>
    <property type="match status" value="1"/>
</dbReference>
<evidence type="ECO:0000256" key="2">
    <source>
        <dbReference type="ARBA" id="ARBA00022741"/>
    </source>
</evidence>
<dbReference type="InterPro" id="IPR003439">
    <property type="entry name" value="ABC_transporter-like_ATP-bd"/>
</dbReference>
<dbReference type="EMBL" id="CP027806">
    <property type="protein sequence ID" value="AXJ00911.1"/>
    <property type="molecule type" value="Genomic_DNA"/>
</dbReference>
<dbReference type="SMART" id="SM00382">
    <property type="entry name" value="AAA"/>
    <property type="match status" value="1"/>
</dbReference>
<keyword evidence="6" id="KW-1185">Reference proteome</keyword>
<gene>
    <name evidence="5" type="ORF">CYPRO_1660</name>
</gene>
<evidence type="ECO:0000313" key="5">
    <source>
        <dbReference type="EMBL" id="AXJ00911.1"/>
    </source>
</evidence>
<evidence type="ECO:0000259" key="4">
    <source>
        <dbReference type="PROSITE" id="PS50893"/>
    </source>
</evidence>